<feature type="transmembrane region" description="Helical" evidence="6">
    <location>
        <begin position="103"/>
        <end position="121"/>
    </location>
</feature>
<evidence type="ECO:0000313" key="8">
    <source>
        <dbReference type="EMBL" id="GAA4691728.1"/>
    </source>
</evidence>
<organism evidence="8 9">
    <name type="scientific">Promicromonospora umidemergens</name>
    <dbReference type="NCBI Taxonomy" id="629679"/>
    <lineage>
        <taxon>Bacteria</taxon>
        <taxon>Bacillati</taxon>
        <taxon>Actinomycetota</taxon>
        <taxon>Actinomycetes</taxon>
        <taxon>Micrococcales</taxon>
        <taxon>Promicromonosporaceae</taxon>
        <taxon>Promicromonospora</taxon>
    </lineage>
</organism>
<feature type="transmembrane region" description="Helical" evidence="6">
    <location>
        <begin position="75"/>
        <end position="96"/>
    </location>
</feature>
<feature type="transmembrane region" description="Helical" evidence="6">
    <location>
        <begin position="276"/>
        <end position="297"/>
    </location>
</feature>
<feature type="domain" description="HTTM-like" evidence="7">
    <location>
        <begin position="24"/>
        <end position="294"/>
    </location>
</feature>
<keyword evidence="3 6" id="KW-1133">Transmembrane helix</keyword>
<name>A0ABP8WL83_9MICO</name>
<evidence type="ECO:0000256" key="4">
    <source>
        <dbReference type="ARBA" id="ARBA00023136"/>
    </source>
</evidence>
<reference evidence="9" key="1">
    <citation type="journal article" date="2019" name="Int. J. Syst. Evol. Microbiol.">
        <title>The Global Catalogue of Microorganisms (GCM) 10K type strain sequencing project: providing services to taxonomists for standard genome sequencing and annotation.</title>
        <authorList>
            <consortium name="The Broad Institute Genomics Platform"/>
            <consortium name="The Broad Institute Genome Sequencing Center for Infectious Disease"/>
            <person name="Wu L."/>
            <person name="Ma J."/>
        </authorList>
    </citation>
    <scope>NUCLEOTIDE SEQUENCE [LARGE SCALE GENOMIC DNA]</scope>
    <source>
        <strain evidence="9">JCM 17975</strain>
    </source>
</reference>
<feature type="transmembrane region" description="Helical" evidence="6">
    <location>
        <begin position="253"/>
        <end position="270"/>
    </location>
</feature>
<feature type="transmembrane region" description="Helical" evidence="6">
    <location>
        <begin position="226"/>
        <end position="246"/>
    </location>
</feature>
<sequence>MSHLVRATLRLAGWLGRRFDAAVVAPGRPGPVALLRVALALIIALRLLAHDWSLVAERPVELTSHLWILGWLPRLPPSVLVAIQVVGLAGVALVVVRRAPRAGLVLSWLSLLVLAGLWGASGKFHHNDLLLLTATFPVLFARAPNRSNRPAAGNVDRAARAITWGWTPRAALAVVGCVYFLTGLQKLRHSGLAWVFSDNMSWVLLQGADSSPVSPELVRALAETPVLPRLLAGGALALELGAPLLLCWRSTRLVFAGAVTAMHLSIWVCLGLDYAPWWLTVWAVTLATGVPTGWAALRDRIVLRRAARTGPRAGPGAGAAPGAGPASTRDVPVAHG</sequence>
<evidence type="ECO:0000313" key="9">
    <source>
        <dbReference type="Proteomes" id="UP001500843"/>
    </source>
</evidence>
<gene>
    <name evidence="8" type="ORF">GCM10023198_08270</name>
</gene>
<dbReference type="SMART" id="SM00752">
    <property type="entry name" value="HTTM"/>
    <property type="match status" value="1"/>
</dbReference>
<keyword evidence="4 6" id="KW-0472">Membrane</keyword>
<accession>A0ABP8WL83</accession>
<dbReference type="Proteomes" id="UP001500843">
    <property type="component" value="Unassembled WGS sequence"/>
</dbReference>
<dbReference type="InterPro" id="IPR011020">
    <property type="entry name" value="HTTM-like"/>
</dbReference>
<dbReference type="EMBL" id="BAABHM010000005">
    <property type="protein sequence ID" value="GAA4691728.1"/>
    <property type="molecule type" value="Genomic_DNA"/>
</dbReference>
<evidence type="ECO:0000256" key="6">
    <source>
        <dbReference type="SAM" id="Phobius"/>
    </source>
</evidence>
<evidence type="ECO:0000256" key="3">
    <source>
        <dbReference type="ARBA" id="ARBA00022989"/>
    </source>
</evidence>
<evidence type="ECO:0000259" key="7">
    <source>
        <dbReference type="SMART" id="SM00752"/>
    </source>
</evidence>
<dbReference type="RefSeq" id="WP_253875191.1">
    <property type="nucleotide sequence ID" value="NZ_BAABHM010000005.1"/>
</dbReference>
<keyword evidence="2 6" id="KW-0812">Transmembrane</keyword>
<comment type="caution">
    <text evidence="8">The sequence shown here is derived from an EMBL/GenBank/DDBJ whole genome shotgun (WGS) entry which is preliminary data.</text>
</comment>
<evidence type="ECO:0000256" key="2">
    <source>
        <dbReference type="ARBA" id="ARBA00022692"/>
    </source>
</evidence>
<keyword evidence="9" id="KW-1185">Reference proteome</keyword>
<evidence type="ECO:0000256" key="1">
    <source>
        <dbReference type="ARBA" id="ARBA00004127"/>
    </source>
</evidence>
<protein>
    <recommendedName>
        <fullName evidence="7">HTTM-like domain-containing protein</fullName>
    </recommendedName>
</protein>
<feature type="region of interest" description="Disordered" evidence="5">
    <location>
        <begin position="309"/>
        <end position="336"/>
    </location>
</feature>
<evidence type="ECO:0000256" key="5">
    <source>
        <dbReference type="SAM" id="MobiDB-lite"/>
    </source>
</evidence>
<comment type="subcellular location">
    <subcellularLocation>
        <location evidence="1">Endomembrane system</location>
        <topology evidence="1">Multi-pass membrane protein</topology>
    </subcellularLocation>
</comment>
<proteinExistence type="predicted"/>
<feature type="transmembrane region" description="Helical" evidence="6">
    <location>
        <begin position="33"/>
        <end position="55"/>
    </location>
</feature>